<proteinExistence type="inferred from homology"/>
<evidence type="ECO:0000313" key="5">
    <source>
        <dbReference type="EnsemblPlants" id="KQK22193"/>
    </source>
</evidence>
<dbReference type="InterPro" id="IPR004883">
    <property type="entry name" value="LOB"/>
</dbReference>
<comment type="similarity">
    <text evidence="1">Belongs to the LOB domain-containing protein family.</text>
</comment>
<dbReference type="GeneID" id="100843229"/>
<evidence type="ECO:0000259" key="3">
    <source>
        <dbReference type="PROSITE" id="PS50891"/>
    </source>
</evidence>
<reference evidence="4" key="2">
    <citation type="submission" date="2017-06" db="EMBL/GenBank/DDBJ databases">
        <title>WGS assembly of Brachypodium distachyon.</title>
        <authorList>
            <consortium name="The International Brachypodium Initiative"/>
            <person name="Lucas S."/>
            <person name="Harmon-Smith M."/>
            <person name="Lail K."/>
            <person name="Tice H."/>
            <person name="Grimwood J."/>
            <person name="Bruce D."/>
            <person name="Barry K."/>
            <person name="Shu S."/>
            <person name="Lindquist E."/>
            <person name="Wang M."/>
            <person name="Pitluck S."/>
            <person name="Vogel J.P."/>
            <person name="Garvin D.F."/>
            <person name="Mockler T.C."/>
            <person name="Schmutz J."/>
            <person name="Rokhsar D."/>
            <person name="Bevan M.W."/>
        </authorList>
    </citation>
    <scope>NUCLEOTIDE SEQUENCE</scope>
    <source>
        <strain evidence="4">Bd21</strain>
    </source>
</reference>
<accession>I1H6N2</accession>
<reference evidence="5" key="3">
    <citation type="submission" date="2018-08" db="UniProtKB">
        <authorList>
            <consortium name="EnsemblPlants"/>
        </authorList>
    </citation>
    <scope>IDENTIFICATION</scope>
    <source>
        <strain evidence="5">cv. Bd21</strain>
    </source>
</reference>
<gene>
    <name evidence="5" type="primary">LOC100843229</name>
    <name evidence="4" type="ORF">BRADI_1g65760v3</name>
</gene>
<sequence>MEYSNEATNTAAPRRPSMSPPSSRPVSSSCSPPPPAVFPLASSSPTVVLSPCAACKLLRRRCADGCMLAPYFPPTDPAKFTTAHRVFGASNIIKLLQELPESARADAVSSMVYEAEARLRDPVYGCAGAVCRLQEEANDLKVRLARAQADLLSVQAQHANLLALVCVELARYQQPHPSPPPLVDDGLDHGAMYQSLYDSDLDLAAWEETRLWT</sequence>
<dbReference type="AlphaFoldDB" id="I1H6N2"/>
<dbReference type="EMBL" id="CM000880">
    <property type="protein sequence ID" value="KQK22193.1"/>
    <property type="molecule type" value="Genomic_DNA"/>
</dbReference>
<dbReference type="GO" id="GO:0006355">
    <property type="term" value="P:regulation of DNA-templated transcription"/>
    <property type="evidence" value="ECO:0000318"/>
    <property type="project" value="GO_Central"/>
</dbReference>
<evidence type="ECO:0000313" key="6">
    <source>
        <dbReference type="Proteomes" id="UP000008810"/>
    </source>
</evidence>
<dbReference type="PANTHER" id="PTHR31301:SF170">
    <property type="entry name" value="DOMAIN PROTEIN 1, PUTATIVE, EXPRESSED-RELATED"/>
    <property type="match status" value="1"/>
</dbReference>
<dbReference type="FunCoup" id="I1H6N2">
    <property type="interactions" value="700"/>
</dbReference>
<dbReference type="STRING" id="15368.I1H6N2"/>
<dbReference type="KEGG" id="bdi:100843229"/>
<dbReference type="RefSeq" id="XP_003561741.1">
    <property type="nucleotide sequence ID" value="XM_003561693.3"/>
</dbReference>
<dbReference type="Pfam" id="PF03195">
    <property type="entry name" value="LOB"/>
    <property type="match status" value="1"/>
</dbReference>
<name>I1H6N2_BRADI</name>
<dbReference type="OMA" id="RCIEKCV"/>
<dbReference type="GO" id="GO:0005634">
    <property type="term" value="C:nucleus"/>
    <property type="evidence" value="ECO:0000318"/>
    <property type="project" value="GO_Central"/>
</dbReference>
<dbReference type="EnsemblPlants" id="KQK22193">
    <property type="protein sequence ID" value="KQK22193"/>
    <property type="gene ID" value="BRADI_1g65760v3"/>
</dbReference>
<feature type="compositionally biased region" description="Polar residues" evidence="2">
    <location>
        <begin position="1"/>
        <end position="10"/>
    </location>
</feature>
<organism evidence="4">
    <name type="scientific">Brachypodium distachyon</name>
    <name type="common">Purple false brome</name>
    <name type="synonym">Trachynia distachya</name>
    <dbReference type="NCBI Taxonomy" id="15368"/>
    <lineage>
        <taxon>Eukaryota</taxon>
        <taxon>Viridiplantae</taxon>
        <taxon>Streptophyta</taxon>
        <taxon>Embryophyta</taxon>
        <taxon>Tracheophyta</taxon>
        <taxon>Spermatophyta</taxon>
        <taxon>Magnoliopsida</taxon>
        <taxon>Liliopsida</taxon>
        <taxon>Poales</taxon>
        <taxon>Poaceae</taxon>
        <taxon>BOP clade</taxon>
        <taxon>Pooideae</taxon>
        <taxon>Stipodae</taxon>
        <taxon>Brachypodieae</taxon>
        <taxon>Brachypodium</taxon>
    </lineage>
</organism>
<dbReference type="Gramene" id="KQK22193">
    <property type="protein sequence ID" value="KQK22193"/>
    <property type="gene ID" value="BRADI_1g65760v3"/>
</dbReference>
<evidence type="ECO:0000256" key="2">
    <source>
        <dbReference type="SAM" id="MobiDB-lite"/>
    </source>
</evidence>
<dbReference type="HOGENOM" id="CLU_058353_4_1_1"/>
<dbReference type="OrthoDB" id="778083at2759"/>
<dbReference type="eggNOG" id="ENOG502QV36">
    <property type="taxonomic scope" value="Eukaryota"/>
</dbReference>
<evidence type="ECO:0000313" key="4">
    <source>
        <dbReference type="EMBL" id="KQK22193.1"/>
    </source>
</evidence>
<keyword evidence="6" id="KW-1185">Reference proteome</keyword>
<feature type="region of interest" description="Disordered" evidence="2">
    <location>
        <begin position="1"/>
        <end position="31"/>
    </location>
</feature>
<reference evidence="4 5" key="1">
    <citation type="journal article" date="2010" name="Nature">
        <title>Genome sequencing and analysis of the model grass Brachypodium distachyon.</title>
        <authorList>
            <consortium name="International Brachypodium Initiative"/>
        </authorList>
    </citation>
    <scope>NUCLEOTIDE SEQUENCE [LARGE SCALE GENOMIC DNA]</scope>
    <source>
        <strain evidence="4 5">Bd21</strain>
    </source>
</reference>
<protein>
    <recommendedName>
        <fullName evidence="3">LOB domain-containing protein</fullName>
    </recommendedName>
</protein>
<dbReference type="SMR" id="I1H6N2"/>
<evidence type="ECO:0000256" key="1">
    <source>
        <dbReference type="ARBA" id="ARBA00005474"/>
    </source>
</evidence>
<dbReference type="PANTHER" id="PTHR31301">
    <property type="entry name" value="LOB DOMAIN-CONTAINING PROTEIN 4-RELATED"/>
    <property type="match status" value="1"/>
</dbReference>
<feature type="domain" description="LOB" evidence="3">
    <location>
        <begin position="50"/>
        <end position="151"/>
    </location>
</feature>
<dbReference type="Proteomes" id="UP000008810">
    <property type="component" value="Chromosome 1"/>
</dbReference>
<dbReference type="PROSITE" id="PS50891">
    <property type="entry name" value="LOB"/>
    <property type="match status" value="1"/>
</dbReference>
<dbReference type="GO" id="GO:0001216">
    <property type="term" value="F:DNA-binding transcription activator activity"/>
    <property type="evidence" value="ECO:0000318"/>
    <property type="project" value="GO_Central"/>
</dbReference>